<dbReference type="PANTHER" id="PTHR18964:SF149">
    <property type="entry name" value="BIFUNCTIONAL UDP-N-ACETYLGLUCOSAMINE 2-EPIMERASE_N-ACETYLMANNOSAMINE KINASE"/>
    <property type="match status" value="1"/>
</dbReference>
<dbReference type="Pfam" id="PF00480">
    <property type="entry name" value="ROK"/>
    <property type="match status" value="1"/>
</dbReference>
<dbReference type="Gene3D" id="3.30.420.40">
    <property type="match status" value="2"/>
</dbReference>
<dbReference type="AlphaFoldDB" id="A0A3M2J480"/>
<accession>A0A3M2J480</accession>
<dbReference type="EMBL" id="RFFI01000097">
    <property type="protein sequence ID" value="RMI06720.1"/>
    <property type="molecule type" value="Genomic_DNA"/>
</dbReference>
<dbReference type="Proteomes" id="UP000269289">
    <property type="component" value="Unassembled WGS sequence"/>
</dbReference>
<comment type="caution">
    <text evidence="2">The sequence shown here is derived from an EMBL/GenBank/DDBJ whole genome shotgun (WGS) entry which is preliminary data.</text>
</comment>
<dbReference type="InterPro" id="IPR036390">
    <property type="entry name" value="WH_DNA-bd_sf"/>
</dbReference>
<dbReference type="SUPFAM" id="SSF53067">
    <property type="entry name" value="Actin-like ATPase domain"/>
    <property type="match status" value="1"/>
</dbReference>
<evidence type="ECO:0000256" key="1">
    <source>
        <dbReference type="ARBA" id="ARBA00006479"/>
    </source>
</evidence>
<organism evidence="2 3">
    <name type="scientific">Cellulomonas triticagri</name>
    <dbReference type="NCBI Taxonomy" id="2483352"/>
    <lineage>
        <taxon>Bacteria</taxon>
        <taxon>Bacillati</taxon>
        <taxon>Actinomycetota</taxon>
        <taxon>Actinomycetes</taxon>
        <taxon>Micrococcales</taxon>
        <taxon>Cellulomonadaceae</taxon>
        <taxon>Cellulomonas</taxon>
    </lineage>
</organism>
<sequence>MLDPATADLPPAARAVLREVLVHGPVERADVGRRLGLSPASLTRLTRPLLDAGLLVEGAGVARTGAGRPARPLDVQPGARKFAGVKITGDDVTAVLTDLRAEVLASAHAPLRDRGVAEVVEQVAVLVRGLSADAGATLAGVGVSVGGRVRDRDVAVDAPFLGWTEVPLATALHQALGVPVRAENDVVALLVAEQWAGPARDLDTFALVTVGAGVGYGLVVHGRPVTGPDAAPLAHAPLLPDGPPCPDGHRGCATAVLTTGGLRAQVRDADGYAAVLAAATAGDT</sequence>
<reference evidence="2 3" key="1">
    <citation type="submission" date="2018-10" db="EMBL/GenBank/DDBJ databases">
        <title>Isolation, diversity and antifungal activity of actinobacteria from wheat.</title>
        <authorList>
            <person name="Han C."/>
        </authorList>
    </citation>
    <scope>NUCLEOTIDE SEQUENCE [LARGE SCALE GENOMIC DNA]</scope>
    <source>
        <strain evidence="2 3">NEAU-YY56</strain>
    </source>
</reference>
<dbReference type="OrthoDB" id="3464494at2"/>
<protein>
    <submittedName>
        <fullName evidence="2">ROK family transcriptional regulator</fullName>
    </submittedName>
</protein>
<dbReference type="RefSeq" id="WP_147463576.1">
    <property type="nucleotide sequence ID" value="NZ_RFFI01000097.1"/>
</dbReference>
<proteinExistence type="inferred from homology"/>
<dbReference type="InterPro" id="IPR043129">
    <property type="entry name" value="ATPase_NBD"/>
</dbReference>
<dbReference type="InterPro" id="IPR000600">
    <property type="entry name" value="ROK"/>
</dbReference>
<dbReference type="SUPFAM" id="SSF46785">
    <property type="entry name" value="Winged helix' DNA-binding domain"/>
    <property type="match status" value="1"/>
</dbReference>
<evidence type="ECO:0000313" key="2">
    <source>
        <dbReference type="EMBL" id="RMI06720.1"/>
    </source>
</evidence>
<evidence type="ECO:0000313" key="3">
    <source>
        <dbReference type="Proteomes" id="UP000269289"/>
    </source>
</evidence>
<comment type="similarity">
    <text evidence="1">Belongs to the ROK (NagC/XylR) family.</text>
</comment>
<gene>
    <name evidence="2" type="ORF">EBM89_15510</name>
</gene>
<dbReference type="InterPro" id="IPR036388">
    <property type="entry name" value="WH-like_DNA-bd_sf"/>
</dbReference>
<dbReference type="Gene3D" id="1.10.10.10">
    <property type="entry name" value="Winged helix-like DNA-binding domain superfamily/Winged helix DNA-binding domain"/>
    <property type="match status" value="1"/>
</dbReference>
<dbReference type="PANTHER" id="PTHR18964">
    <property type="entry name" value="ROK (REPRESSOR, ORF, KINASE) FAMILY"/>
    <property type="match status" value="1"/>
</dbReference>
<feature type="non-terminal residue" evidence="2">
    <location>
        <position position="284"/>
    </location>
</feature>
<name>A0A3M2J480_9CELL</name>
<keyword evidence="3" id="KW-1185">Reference proteome</keyword>